<organism evidence="2 3">
    <name type="scientific">Methanocorpusculum vombati</name>
    <dbReference type="NCBI Taxonomy" id="3002864"/>
    <lineage>
        <taxon>Archaea</taxon>
        <taxon>Methanobacteriati</taxon>
        <taxon>Methanobacteriota</taxon>
        <taxon>Stenosarchaea group</taxon>
        <taxon>Methanomicrobia</taxon>
        <taxon>Methanomicrobiales</taxon>
        <taxon>Methanocorpusculaceae</taxon>
        <taxon>Methanocorpusculum</taxon>
    </lineage>
</organism>
<proteinExistence type="predicted"/>
<evidence type="ECO:0000313" key="3">
    <source>
        <dbReference type="Proteomes" id="UP001141336"/>
    </source>
</evidence>
<evidence type="ECO:0008006" key="4">
    <source>
        <dbReference type="Google" id="ProtNLM"/>
    </source>
</evidence>
<comment type="caution">
    <text evidence="2">The sequence shown here is derived from an EMBL/GenBank/DDBJ whole genome shotgun (WGS) entry which is preliminary data.</text>
</comment>
<dbReference type="RefSeq" id="WP_268921874.1">
    <property type="nucleotide sequence ID" value="NZ_JAPTGC010000001.1"/>
</dbReference>
<keyword evidence="1" id="KW-0472">Membrane</keyword>
<protein>
    <recommendedName>
        <fullName evidence="4">S-layer family duplication domain-containing protein</fullName>
    </recommendedName>
</protein>
<dbReference type="EMBL" id="JAPTGC010000001">
    <property type="protein sequence ID" value="MCZ0861694.1"/>
    <property type="molecule type" value="Genomic_DNA"/>
</dbReference>
<dbReference type="SUPFAM" id="SSF82171">
    <property type="entry name" value="DPP6 N-terminal domain-like"/>
    <property type="match status" value="1"/>
</dbReference>
<name>A0ABT4IJY1_9EURY</name>
<dbReference type="PANTHER" id="PTHR36842">
    <property type="entry name" value="PROTEIN TOLB HOMOLOG"/>
    <property type="match status" value="1"/>
</dbReference>
<keyword evidence="3" id="KW-1185">Reference proteome</keyword>
<reference evidence="2" key="1">
    <citation type="submission" date="2022-12" db="EMBL/GenBank/DDBJ databases">
        <title>Isolation and characterisation of novel Methanocorpusculum spp. from native Australian herbivores indicates the genus is ancestrally host-associated.</title>
        <authorList>
            <person name="Volmer J.G."/>
            <person name="Soo R.M."/>
            <person name="Evans P.N."/>
            <person name="Hoedt E.C."/>
            <person name="Astorga Alsina A.L."/>
            <person name="Woodcroft B.J."/>
            <person name="Tyson G.W."/>
            <person name="Hugenholtz P."/>
            <person name="Morrison M."/>
        </authorList>
    </citation>
    <scope>NUCLEOTIDE SEQUENCE</scope>
    <source>
        <strain evidence="2">CW153</strain>
    </source>
</reference>
<accession>A0ABT4IJY1</accession>
<feature type="transmembrane region" description="Helical" evidence="1">
    <location>
        <begin position="373"/>
        <end position="394"/>
    </location>
</feature>
<keyword evidence="1" id="KW-0812">Transmembrane</keyword>
<gene>
    <name evidence="2" type="ORF">O0S09_00300</name>
</gene>
<evidence type="ECO:0000313" key="2">
    <source>
        <dbReference type="EMBL" id="MCZ0861694.1"/>
    </source>
</evidence>
<dbReference type="PANTHER" id="PTHR36842:SF1">
    <property type="entry name" value="PROTEIN TOLB"/>
    <property type="match status" value="1"/>
</dbReference>
<dbReference type="Proteomes" id="UP001141336">
    <property type="component" value="Unassembled WGS sequence"/>
</dbReference>
<keyword evidence="1" id="KW-1133">Transmembrane helix</keyword>
<evidence type="ECO:0000256" key="1">
    <source>
        <dbReference type="SAM" id="Phobius"/>
    </source>
</evidence>
<sequence length="397" mass="44462">MKKICIIVFLLLISLWIPPVVALELSEEPKIIYEGKEGYGLYAVTDGKYILIGEEQARSNFGTNTEGYQFTGTLYLYDIAEKNLREIPGNIPPYINYFTVINDMIFWQSAPYKKYPERGKEEITSSVYQYTIGETMSKKLEISSFADTDGVHMVLVHGMQMHPENIRIEVYDLETGKRTAVPGSDNIGIGSVRISRDLVVWSEDLPTGNGMIYLYNLTSDTRTTIQADKGEYLSVMDLDDSTLTYLHKTNRKTNDIRSINLATNETFVLSNQPMRYAIRADPPLVAWSVYPDYSTEKPQRPVYVTSLIETSEPIFLAEEGRVESVGNGVVVWSGWNESAEFQQTISMAKLTGDGVSVPQSADVQPPQTTMAGVPMNIAIGSIAFALSCVLAFVWRKN</sequence>